<evidence type="ECO:0000256" key="4">
    <source>
        <dbReference type="ARBA" id="ARBA00023002"/>
    </source>
</evidence>
<dbReference type="EMBL" id="JADCUA010000004">
    <property type="protein sequence ID" value="KAH9840898.1"/>
    <property type="molecule type" value="Genomic_DNA"/>
</dbReference>
<gene>
    <name evidence="7" type="ORF">C8Q71DRAFT_854752</name>
</gene>
<organism evidence="7 8">
    <name type="scientific">Rhodofomes roseus</name>
    <dbReference type="NCBI Taxonomy" id="34475"/>
    <lineage>
        <taxon>Eukaryota</taxon>
        <taxon>Fungi</taxon>
        <taxon>Dikarya</taxon>
        <taxon>Basidiomycota</taxon>
        <taxon>Agaricomycotina</taxon>
        <taxon>Agaricomycetes</taxon>
        <taxon>Polyporales</taxon>
        <taxon>Rhodofomes</taxon>
    </lineage>
</organism>
<evidence type="ECO:0000256" key="2">
    <source>
        <dbReference type="ARBA" id="ARBA00022630"/>
    </source>
</evidence>
<dbReference type="InterPro" id="IPR050641">
    <property type="entry name" value="RIFMO-like"/>
</dbReference>
<keyword evidence="4" id="KW-0560">Oxidoreductase</keyword>
<evidence type="ECO:0000256" key="3">
    <source>
        <dbReference type="ARBA" id="ARBA00022827"/>
    </source>
</evidence>
<evidence type="ECO:0000313" key="8">
    <source>
        <dbReference type="Proteomes" id="UP000814176"/>
    </source>
</evidence>
<dbReference type="GeneID" id="72007828"/>
<sequence length="408" mass="44681">MPHQRAGGVSIESAEHGDVLWTPQDNGRTRIGFVCPDHLWDDVTAEALIQEARKALHPFTLKIEKLDWWTVYAVGQRVAETYRSGPVFLAGDAAHTHSSAVAQGMNTGIHDATNLAWKLTGALAEWLHEDVLATYDAERRPTAERVIQLDRDIASLISGVIPCHFNAPRDADPNAYLEQVLLNNASFTVGLGIAYEENALNLRRAARATKTSELIGRRAPDAALYRPFAILPCKLYSCMPYIGKFWILVFAGRMEPGPPGGRLEPTCSAAYRDLKECLDHPQSFLHTLAPVFNFLTIPFGTGALQSAEALGEQPLGKTVYDHTGEAYTRYGIDALEGAIVVVRPDSMIGTETSLGADGYDDLHRYFVGVVCSWTKHASIAAQGDTRAVGEILLDDELETIRVVRTAAQ</sequence>
<dbReference type="PANTHER" id="PTHR43004">
    <property type="entry name" value="TRK SYSTEM POTASSIUM UPTAKE PROTEIN"/>
    <property type="match status" value="1"/>
</dbReference>
<proteinExistence type="inferred from homology"/>
<evidence type="ECO:0000256" key="1">
    <source>
        <dbReference type="ARBA" id="ARBA00007801"/>
    </source>
</evidence>
<dbReference type="PANTHER" id="PTHR43004:SF5">
    <property type="entry name" value="FAD-BINDING DOMAIN-CONTAINING PROTEIN"/>
    <property type="match status" value="1"/>
</dbReference>
<dbReference type="Pfam" id="PF01494">
    <property type="entry name" value="FAD_binding_3"/>
    <property type="match status" value="1"/>
</dbReference>
<evidence type="ECO:0000259" key="6">
    <source>
        <dbReference type="Pfam" id="PF07976"/>
    </source>
</evidence>
<feature type="domain" description="FAD-binding" evidence="5">
    <location>
        <begin position="41"/>
        <end position="148"/>
    </location>
</feature>
<comment type="similarity">
    <text evidence="1">Belongs to the PheA/TfdB FAD monooxygenase family.</text>
</comment>
<dbReference type="Gene3D" id="3.40.30.20">
    <property type="match status" value="1"/>
</dbReference>
<dbReference type="RefSeq" id="XP_047782364.1">
    <property type="nucleotide sequence ID" value="XM_047927096.1"/>
</dbReference>
<protein>
    <submittedName>
        <fullName evidence="7">FAD binding domain-containing protein</fullName>
    </submittedName>
</protein>
<keyword evidence="3" id="KW-0274">FAD</keyword>
<evidence type="ECO:0000259" key="5">
    <source>
        <dbReference type="Pfam" id="PF01494"/>
    </source>
</evidence>
<accession>A0ABQ8KR52</accession>
<dbReference type="Gene3D" id="3.50.50.60">
    <property type="entry name" value="FAD/NAD(P)-binding domain"/>
    <property type="match status" value="1"/>
</dbReference>
<comment type="caution">
    <text evidence="7">The sequence shown here is derived from an EMBL/GenBank/DDBJ whole genome shotgun (WGS) entry which is preliminary data.</text>
</comment>
<dbReference type="InterPro" id="IPR038220">
    <property type="entry name" value="PHOX_C_sf"/>
</dbReference>
<dbReference type="Gene3D" id="3.30.9.10">
    <property type="entry name" value="D-Amino Acid Oxidase, subunit A, domain 2"/>
    <property type="match status" value="1"/>
</dbReference>
<feature type="domain" description="Phenol hydroxylase-like C-terminal dimerisation" evidence="6">
    <location>
        <begin position="319"/>
        <end position="370"/>
    </location>
</feature>
<dbReference type="InterPro" id="IPR036249">
    <property type="entry name" value="Thioredoxin-like_sf"/>
</dbReference>
<evidence type="ECO:0000313" key="7">
    <source>
        <dbReference type="EMBL" id="KAH9840898.1"/>
    </source>
</evidence>
<dbReference type="InterPro" id="IPR012941">
    <property type="entry name" value="Phe_hydrox_C_dim_dom"/>
</dbReference>
<dbReference type="Proteomes" id="UP000814176">
    <property type="component" value="Unassembled WGS sequence"/>
</dbReference>
<name>A0ABQ8KR52_9APHY</name>
<reference evidence="7 8" key="1">
    <citation type="journal article" date="2021" name="Environ. Microbiol.">
        <title>Gene family expansions and transcriptome signatures uncover fungal adaptations to wood decay.</title>
        <authorList>
            <person name="Hage H."/>
            <person name="Miyauchi S."/>
            <person name="Viragh M."/>
            <person name="Drula E."/>
            <person name="Min B."/>
            <person name="Chaduli D."/>
            <person name="Navarro D."/>
            <person name="Favel A."/>
            <person name="Norest M."/>
            <person name="Lesage-Meessen L."/>
            <person name="Balint B."/>
            <person name="Merenyi Z."/>
            <person name="de Eugenio L."/>
            <person name="Morin E."/>
            <person name="Martinez A.T."/>
            <person name="Baldrian P."/>
            <person name="Stursova M."/>
            <person name="Martinez M.J."/>
            <person name="Novotny C."/>
            <person name="Magnuson J.K."/>
            <person name="Spatafora J.W."/>
            <person name="Maurice S."/>
            <person name="Pangilinan J."/>
            <person name="Andreopoulos W."/>
            <person name="LaButti K."/>
            <person name="Hundley H."/>
            <person name="Na H."/>
            <person name="Kuo A."/>
            <person name="Barry K."/>
            <person name="Lipzen A."/>
            <person name="Henrissat B."/>
            <person name="Riley R."/>
            <person name="Ahrendt S."/>
            <person name="Nagy L.G."/>
            <person name="Grigoriev I.V."/>
            <person name="Martin F."/>
            <person name="Rosso M.N."/>
        </authorList>
    </citation>
    <scope>NUCLEOTIDE SEQUENCE [LARGE SCALE GENOMIC DNA]</scope>
    <source>
        <strain evidence="7 8">CIRM-BRFM 1785</strain>
    </source>
</reference>
<dbReference type="InterPro" id="IPR002938">
    <property type="entry name" value="FAD-bd"/>
</dbReference>
<dbReference type="SUPFAM" id="SSF54373">
    <property type="entry name" value="FAD-linked reductases, C-terminal domain"/>
    <property type="match status" value="1"/>
</dbReference>
<dbReference type="Pfam" id="PF07976">
    <property type="entry name" value="Phe_hydrox_dim"/>
    <property type="match status" value="1"/>
</dbReference>
<dbReference type="SUPFAM" id="SSF52833">
    <property type="entry name" value="Thioredoxin-like"/>
    <property type="match status" value="1"/>
</dbReference>
<dbReference type="PRINTS" id="PR00420">
    <property type="entry name" value="RNGMNOXGNASE"/>
</dbReference>
<dbReference type="InterPro" id="IPR036188">
    <property type="entry name" value="FAD/NAD-bd_sf"/>
</dbReference>
<keyword evidence="2" id="KW-0285">Flavoprotein</keyword>
<keyword evidence="8" id="KW-1185">Reference proteome</keyword>
<dbReference type="SUPFAM" id="SSF51905">
    <property type="entry name" value="FAD/NAD(P)-binding domain"/>
    <property type="match status" value="1"/>
</dbReference>